<dbReference type="AlphaFoldDB" id="A0A516PWS2"/>
<gene>
    <name evidence="1" type="ORF">FOE78_06700</name>
</gene>
<proteinExistence type="predicted"/>
<dbReference type="RefSeq" id="WP_143985605.1">
    <property type="nucleotide sequence ID" value="NZ_CP041692.1"/>
</dbReference>
<name>A0A516PWS2_9ACTN</name>
<sequence length="166" mass="18876">MAVQQRLCTVEQLDEALGRVGRVRHKRYMRLALVDIAGGAQALGEIDMARVCRRFGLQPPKRQVRRKDASGKWRYLDCEWDLPTGEILVLEIDGRHHYDVSQWEADMRRERGVVVSRRWVLRATAFEVRLEPGPLVADLISMGVPRISDLSALGSAIARRDADKSD</sequence>
<dbReference type="Proteomes" id="UP000319263">
    <property type="component" value="Chromosome"/>
</dbReference>
<dbReference type="KEGG" id="mik:FOE78_06700"/>
<reference evidence="1 2" key="1">
    <citation type="submission" date="2019-07" db="EMBL/GenBank/DDBJ databases">
        <title>Microlunatus dokdonensis sp. nov. isolated from the rhizospheric soil of the wild plant Elymus tsukushiensis.</title>
        <authorList>
            <person name="Ghim S.-Y."/>
            <person name="Hwang Y.-J."/>
            <person name="Son J.-S."/>
            <person name="Shin J.-H."/>
        </authorList>
    </citation>
    <scope>NUCLEOTIDE SEQUENCE [LARGE SCALE GENOMIC DNA]</scope>
    <source>
        <strain evidence="1 2">KUDC0627</strain>
    </source>
</reference>
<evidence type="ECO:0008006" key="3">
    <source>
        <dbReference type="Google" id="ProtNLM"/>
    </source>
</evidence>
<dbReference type="OrthoDB" id="3209715at2"/>
<keyword evidence="2" id="KW-1185">Reference proteome</keyword>
<accession>A0A516PWS2</accession>
<protein>
    <recommendedName>
        <fullName evidence="3">DUF559 domain-containing protein</fullName>
    </recommendedName>
</protein>
<organism evidence="1 2">
    <name type="scientific">Microlunatus elymi</name>
    <dbReference type="NCBI Taxonomy" id="2596828"/>
    <lineage>
        <taxon>Bacteria</taxon>
        <taxon>Bacillati</taxon>
        <taxon>Actinomycetota</taxon>
        <taxon>Actinomycetes</taxon>
        <taxon>Propionibacteriales</taxon>
        <taxon>Propionibacteriaceae</taxon>
        <taxon>Microlunatus</taxon>
    </lineage>
</organism>
<evidence type="ECO:0000313" key="1">
    <source>
        <dbReference type="EMBL" id="QDP95637.1"/>
    </source>
</evidence>
<dbReference type="EMBL" id="CP041692">
    <property type="protein sequence ID" value="QDP95637.1"/>
    <property type="molecule type" value="Genomic_DNA"/>
</dbReference>
<evidence type="ECO:0000313" key="2">
    <source>
        <dbReference type="Proteomes" id="UP000319263"/>
    </source>
</evidence>